<comment type="caution">
    <text evidence="6">The sequence shown here is derived from an EMBL/GenBank/DDBJ whole genome shotgun (WGS) entry which is preliminary data.</text>
</comment>
<evidence type="ECO:0000313" key="7">
    <source>
        <dbReference type="Proteomes" id="UP001143362"/>
    </source>
</evidence>
<protein>
    <submittedName>
        <fullName evidence="6">Nitroreductase family protein</fullName>
    </submittedName>
</protein>
<evidence type="ECO:0000256" key="4">
    <source>
        <dbReference type="SAM" id="MobiDB-lite"/>
    </source>
</evidence>
<dbReference type="Gene3D" id="3.40.109.10">
    <property type="entry name" value="NADH Oxidase"/>
    <property type="match status" value="1"/>
</dbReference>
<reference evidence="6" key="1">
    <citation type="submission" date="2019-02" db="EMBL/GenBank/DDBJ databases">
        <authorList>
            <person name="Li S.-H."/>
        </authorList>
    </citation>
    <scope>NUCLEOTIDE SEQUENCE</scope>
    <source>
        <strain evidence="6">IMCC14734</strain>
    </source>
</reference>
<keyword evidence="1" id="KW-0285">Flavoprotein</keyword>
<dbReference type="SUPFAM" id="SSF55469">
    <property type="entry name" value="FMN-dependent nitroreductase-like"/>
    <property type="match status" value="1"/>
</dbReference>
<dbReference type="PANTHER" id="PTHR23026:SF90">
    <property type="entry name" value="IODOTYROSINE DEIODINASE 1"/>
    <property type="match status" value="1"/>
</dbReference>
<gene>
    <name evidence="6" type="ORF">EYC98_02000</name>
</gene>
<name>A0ABT3TBG9_9GAMM</name>
<keyword evidence="7" id="KW-1185">Reference proteome</keyword>
<proteinExistence type="predicted"/>
<sequence length="226" mass="25206">MGPQWPETAMPEYSKRDDSDDSWLDLESVDRVLSSARSVRRKLDFERPIEPRVLLDCIDIATQAPLGLGGESWRFIVVTEAHSKQRIAEVYRDVMGTLQSELSLQVKPTQQSLMDRLHEMPALVFVCYSGAAPASELAGQVGLFGSVLPAAWSLMLALRARGIGATWTSLLASRQAEVAEILDIPNGVMQMVMLPVGYLKQATLRRASRKPPQQVTYWESYGQTRE</sequence>
<feature type="region of interest" description="Disordered" evidence="4">
    <location>
        <begin position="1"/>
        <end position="20"/>
    </location>
</feature>
<dbReference type="InterPro" id="IPR029479">
    <property type="entry name" value="Nitroreductase"/>
</dbReference>
<evidence type="ECO:0000259" key="5">
    <source>
        <dbReference type="Pfam" id="PF00881"/>
    </source>
</evidence>
<evidence type="ECO:0000313" key="6">
    <source>
        <dbReference type="EMBL" id="MCX2979629.1"/>
    </source>
</evidence>
<dbReference type="CDD" id="cd02062">
    <property type="entry name" value="Nitro_FMN_reductase"/>
    <property type="match status" value="1"/>
</dbReference>
<dbReference type="InterPro" id="IPR050627">
    <property type="entry name" value="Nitroreductase/BluB"/>
</dbReference>
<dbReference type="Pfam" id="PF00881">
    <property type="entry name" value="Nitroreductase"/>
    <property type="match status" value="1"/>
</dbReference>
<dbReference type="EMBL" id="SHNN01000001">
    <property type="protein sequence ID" value="MCX2979629.1"/>
    <property type="molecule type" value="Genomic_DNA"/>
</dbReference>
<evidence type="ECO:0000256" key="3">
    <source>
        <dbReference type="ARBA" id="ARBA00023002"/>
    </source>
</evidence>
<organism evidence="6 7">
    <name type="scientific">Candidatus Litorirhabdus singularis</name>
    <dbReference type="NCBI Taxonomy" id="2518993"/>
    <lineage>
        <taxon>Bacteria</taxon>
        <taxon>Pseudomonadati</taxon>
        <taxon>Pseudomonadota</taxon>
        <taxon>Gammaproteobacteria</taxon>
        <taxon>Cellvibrionales</taxon>
        <taxon>Halieaceae</taxon>
        <taxon>Candidatus Litorirhabdus</taxon>
    </lineage>
</organism>
<accession>A0ABT3TBG9</accession>
<evidence type="ECO:0000256" key="1">
    <source>
        <dbReference type="ARBA" id="ARBA00022630"/>
    </source>
</evidence>
<dbReference type="PANTHER" id="PTHR23026">
    <property type="entry name" value="NADPH NITROREDUCTASE"/>
    <property type="match status" value="1"/>
</dbReference>
<dbReference type="InterPro" id="IPR000415">
    <property type="entry name" value="Nitroreductase-like"/>
</dbReference>
<keyword evidence="3" id="KW-0560">Oxidoreductase</keyword>
<feature type="domain" description="Nitroreductase" evidence="5">
    <location>
        <begin position="35"/>
        <end position="198"/>
    </location>
</feature>
<dbReference type="Proteomes" id="UP001143362">
    <property type="component" value="Unassembled WGS sequence"/>
</dbReference>
<keyword evidence="2" id="KW-0288">FMN</keyword>
<evidence type="ECO:0000256" key="2">
    <source>
        <dbReference type="ARBA" id="ARBA00022643"/>
    </source>
</evidence>